<evidence type="ECO:0000313" key="1">
    <source>
        <dbReference type="EMBL" id="SDL28457.1"/>
    </source>
</evidence>
<gene>
    <name evidence="1" type="ORF">SAMN05421806_12559</name>
</gene>
<dbReference type="AlphaFoldDB" id="A0A1G9ITC8"/>
<protein>
    <submittedName>
        <fullName evidence="1">Uncharacterized protein</fullName>
    </submittedName>
</protein>
<reference evidence="1 2" key="1">
    <citation type="submission" date="2016-10" db="EMBL/GenBank/DDBJ databases">
        <authorList>
            <person name="de Groot N.N."/>
        </authorList>
    </citation>
    <scope>NUCLEOTIDE SEQUENCE [LARGE SCALE GENOMIC DNA]</scope>
    <source>
        <strain evidence="1 2">CGMCC 4.5727</strain>
    </source>
</reference>
<proteinExistence type="predicted"/>
<name>A0A1G9ITC8_9ACTN</name>
<accession>A0A1G9ITC8</accession>
<dbReference type="STRING" id="417292.SAMN05421806_12559"/>
<dbReference type="RefSeq" id="WP_093617559.1">
    <property type="nucleotide sequence ID" value="NZ_FNFF01000025.1"/>
</dbReference>
<keyword evidence="2" id="KW-1185">Reference proteome</keyword>
<dbReference type="Proteomes" id="UP000199155">
    <property type="component" value="Unassembled WGS sequence"/>
</dbReference>
<organism evidence="1 2">
    <name type="scientific">Streptomyces indicus</name>
    <dbReference type="NCBI Taxonomy" id="417292"/>
    <lineage>
        <taxon>Bacteria</taxon>
        <taxon>Bacillati</taxon>
        <taxon>Actinomycetota</taxon>
        <taxon>Actinomycetes</taxon>
        <taxon>Kitasatosporales</taxon>
        <taxon>Streptomycetaceae</taxon>
        <taxon>Streptomyces</taxon>
    </lineage>
</organism>
<dbReference type="InterPro" id="IPR054202">
    <property type="entry name" value="DUF6907"/>
</dbReference>
<dbReference type="EMBL" id="FNFF01000025">
    <property type="protein sequence ID" value="SDL28457.1"/>
    <property type="molecule type" value="Genomic_DNA"/>
</dbReference>
<dbReference type="OrthoDB" id="4330615at2"/>
<dbReference type="Pfam" id="PF21848">
    <property type="entry name" value="DUF6907"/>
    <property type="match status" value="1"/>
</dbReference>
<sequence>MSSTLQTRAHELPVESPPASRIVPALVAGSHVHIECPSWCSLDHVAENEGHLVDVHHRGATSDLIVPTAGPEVELLLSTYLWSDAFSTRVAERAPVVVIDDGSEGFHLSPAQAVLFAARVEQFAARIRDLASAAVGVPA</sequence>
<evidence type="ECO:0000313" key="2">
    <source>
        <dbReference type="Proteomes" id="UP000199155"/>
    </source>
</evidence>